<proteinExistence type="predicted"/>
<gene>
    <name evidence="2" type="ORF">DERP_006641</name>
</gene>
<reference evidence="2 3" key="2">
    <citation type="journal article" date="2022" name="Mol. Biol. Evol.">
        <title>Comparative Genomics Reveals Insights into the Divergent Evolution of Astigmatic Mites and Household Pest Adaptations.</title>
        <authorList>
            <person name="Xiong Q."/>
            <person name="Wan A.T."/>
            <person name="Liu X."/>
            <person name="Fung C.S."/>
            <person name="Xiao X."/>
            <person name="Malainual N."/>
            <person name="Hou J."/>
            <person name="Wang L."/>
            <person name="Wang M."/>
            <person name="Yang K.Y."/>
            <person name="Cui Y."/>
            <person name="Leung E.L."/>
            <person name="Nong W."/>
            <person name="Shin S.K."/>
            <person name="Au S.W."/>
            <person name="Jeong K.Y."/>
            <person name="Chew F.T."/>
            <person name="Hui J.H."/>
            <person name="Leung T.F."/>
            <person name="Tungtrongchitr A."/>
            <person name="Zhong N."/>
            <person name="Liu Z."/>
            <person name="Tsui S.K."/>
        </authorList>
    </citation>
    <scope>NUCLEOTIDE SEQUENCE [LARGE SCALE GENOMIC DNA]</scope>
    <source>
        <strain evidence="2">Derp</strain>
    </source>
</reference>
<evidence type="ECO:0000313" key="3">
    <source>
        <dbReference type="Proteomes" id="UP000887458"/>
    </source>
</evidence>
<dbReference type="EMBL" id="NJHN03000129">
    <property type="protein sequence ID" value="KAH9412676.1"/>
    <property type="molecule type" value="Genomic_DNA"/>
</dbReference>
<name>A0ABQ8IR65_DERPT</name>
<accession>A0ABQ8IR65</accession>
<sequence>MKNFHQQNSKSSPSPTTSKSSTNSKHPHQPSSSLIINQQQQQKQFDSAHHQNNNNLPASIIGLNRHPSTANKHSLGNNFIGKNIPPPSLPSEILTTPTTPTANNQFFTAVNDD</sequence>
<feature type="compositionally biased region" description="Low complexity" evidence="1">
    <location>
        <begin position="8"/>
        <end position="24"/>
    </location>
</feature>
<evidence type="ECO:0000256" key="1">
    <source>
        <dbReference type="SAM" id="MobiDB-lite"/>
    </source>
</evidence>
<keyword evidence="3" id="KW-1185">Reference proteome</keyword>
<reference evidence="2 3" key="1">
    <citation type="journal article" date="2018" name="J. Allergy Clin. Immunol.">
        <title>High-quality assembly of Dermatophagoides pteronyssinus genome and transcriptome reveals a wide range of novel allergens.</title>
        <authorList>
            <person name="Liu X.Y."/>
            <person name="Yang K.Y."/>
            <person name="Wang M.Q."/>
            <person name="Kwok J.S."/>
            <person name="Zeng X."/>
            <person name="Yang Z."/>
            <person name="Xiao X.J."/>
            <person name="Lau C.P."/>
            <person name="Li Y."/>
            <person name="Huang Z.M."/>
            <person name="Ba J.G."/>
            <person name="Yim A.K."/>
            <person name="Ouyang C.Y."/>
            <person name="Ngai S.M."/>
            <person name="Chan T.F."/>
            <person name="Leung E.L."/>
            <person name="Liu L."/>
            <person name="Liu Z.G."/>
            <person name="Tsui S.K."/>
        </authorList>
    </citation>
    <scope>NUCLEOTIDE SEQUENCE [LARGE SCALE GENOMIC DNA]</scope>
    <source>
        <strain evidence="2">Derp</strain>
    </source>
</reference>
<dbReference type="Proteomes" id="UP000887458">
    <property type="component" value="Unassembled WGS sequence"/>
</dbReference>
<evidence type="ECO:0000313" key="2">
    <source>
        <dbReference type="EMBL" id="KAH9412676.1"/>
    </source>
</evidence>
<feature type="compositionally biased region" description="Polar residues" evidence="1">
    <location>
        <begin position="66"/>
        <end position="77"/>
    </location>
</feature>
<organism evidence="2 3">
    <name type="scientific">Dermatophagoides pteronyssinus</name>
    <name type="common">European house dust mite</name>
    <dbReference type="NCBI Taxonomy" id="6956"/>
    <lineage>
        <taxon>Eukaryota</taxon>
        <taxon>Metazoa</taxon>
        <taxon>Ecdysozoa</taxon>
        <taxon>Arthropoda</taxon>
        <taxon>Chelicerata</taxon>
        <taxon>Arachnida</taxon>
        <taxon>Acari</taxon>
        <taxon>Acariformes</taxon>
        <taxon>Sarcoptiformes</taxon>
        <taxon>Astigmata</taxon>
        <taxon>Psoroptidia</taxon>
        <taxon>Analgoidea</taxon>
        <taxon>Pyroglyphidae</taxon>
        <taxon>Dermatophagoidinae</taxon>
        <taxon>Dermatophagoides</taxon>
    </lineage>
</organism>
<protein>
    <submittedName>
        <fullName evidence="2">Uncharacterized protein</fullName>
    </submittedName>
</protein>
<feature type="region of interest" description="Disordered" evidence="1">
    <location>
        <begin position="1"/>
        <end position="83"/>
    </location>
</feature>
<comment type="caution">
    <text evidence="2">The sequence shown here is derived from an EMBL/GenBank/DDBJ whole genome shotgun (WGS) entry which is preliminary data.</text>
</comment>